<evidence type="ECO:0000313" key="2">
    <source>
        <dbReference type="Proteomes" id="UP000185210"/>
    </source>
</evidence>
<name>A0AB38D1D6_9MYCO</name>
<organism evidence="1 2">
    <name type="scientific">Mycobacteroides abscessus subsp. abscessus</name>
    <dbReference type="NCBI Taxonomy" id="1185650"/>
    <lineage>
        <taxon>Bacteria</taxon>
        <taxon>Bacillati</taxon>
        <taxon>Actinomycetota</taxon>
        <taxon>Actinomycetes</taxon>
        <taxon>Mycobacteriales</taxon>
        <taxon>Mycobacteriaceae</taxon>
        <taxon>Mycobacteroides</taxon>
        <taxon>Mycobacteroides abscessus</taxon>
    </lineage>
</organism>
<proteinExistence type="predicted"/>
<reference evidence="1 2" key="1">
    <citation type="submission" date="2016-11" db="EMBL/GenBank/DDBJ databases">
        <authorList>
            <consortium name="Pathogen Informatics"/>
        </authorList>
    </citation>
    <scope>NUCLEOTIDE SEQUENCE [LARGE SCALE GENOMIC DNA]</scope>
    <source>
        <strain evidence="1 2">104</strain>
    </source>
</reference>
<comment type="caution">
    <text evidence="1">The sequence shown here is derived from an EMBL/GenBank/DDBJ whole genome shotgun (WGS) entry which is preliminary data.</text>
</comment>
<dbReference type="Pfam" id="PF25310">
    <property type="entry name" value="VG15"/>
    <property type="match status" value="1"/>
</dbReference>
<dbReference type="EMBL" id="FSHM01000004">
    <property type="protein sequence ID" value="SIB24557.1"/>
    <property type="molecule type" value="Genomic_DNA"/>
</dbReference>
<dbReference type="InterPro" id="IPR057369">
    <property type="entry name" value="VG15"/>
</dbReference>
<evidence type="ECO:0000313" key="1">
    <source>
        <dbReference type="EMBL" id="SIB24557.1"/>
    </source>
</evidence>
<gene>
    <name evidence="1" type="ORF">SAMEA2070301_03373</name>
</gene>
<accession>A0AB38D1D6</accession>
<dbReference type="AlphaFoldDB" id="A0AB38D1D6"/>
<protein>
    <recommendedName>
        <fullName evidence="3">MuF-like minor capsid protein</fullName>
    </recommendedName>
</protein>
<dbReference type="Proteomes" id="UP000185210">
    <property type="component" value="Unassembled WGS sequence"/>
</dbReference>
<dbReference type="RefSeq" id="WP_074293030.1">
    <property type="nucleotide sequence ID" value="NZ_FRZT01000017.1"/>
</dbReference>
<evidence type="ECO:0008006" key="3">
    <source>
        <dbReference type="Google" id="ProtNLM"/>
    </source>
</evidence>
<sequence>MATERKPKEPKAIPALAEWYGAQHADQQDGIADQVAAGLGILWAILQFNDLDKTTPSWLHATTLEIEKGYQASSQAAFEYVQAAKWSVDPQSSPLAKVNVPLPVADTQLKMRVTGPIEVKRKMPAPERDAMAAGQKSSTGAGVTAAVDGAREQVLAQVQAEYRRVVKHEEKALASNPVRDRQWASLQKWEAELAELRAKGTAETSGRVRRLNELIAPVREALGDYTPSGTAMPVPEKGATRAKQAGRAQPSAGGKTAIGYARVTDNDPCYFCAVLASQGAVYYSEDSFDRSNSLIREVTWTSNSDKGTRRAFLGDGPAKVHDHCRCTLRPVYREADKYDKRAKYFLDQWDKLTDGLSGKDAMNEFRQKYVPPPPYSADVLDIKERTRIIADVRHNREALMSRGFAASSPQVKFLDSSIRKLEAI</sequence>